<reference evidence="2" key="1">
    <citation type="submission" date="2019-06" db="EMBL/GenBank/DDBJ databases">
        <authorList>
            <person name="Zheng W."/>
        </authorList>
    </citation>
    <scope>NUCLEOTIDE SEQUENCE</scope>
    <source>
        <strain evidence="2">QDHG01</strain>
    </source>
</reference>
<comment type="caution">
    <text evidence="2">The sequence shown here is derived from an EMBL/GenBank/DDBJ whole genome shotgun (WGS) entry which is preliminary data.</text>
</comment>
<gene>
    <name evidence="2" type="ORF">FGO68_gene4694</name>
</gene>
<name>A0A8J8P375_HALGN</name>
<dbReference type="Proteomes" id="UP000785679">
    <property type="component" value="Unassembled WGS sequence"/>
</dbReference>
<feature type="region of interest" description="Disordered" evidence="1">
    <location>
        <begin position="313"/>
        <end position="343"/>
    </location>
</feature>
<feature type="compositionally biased region" description="Polar residues" evidence="1">
    <location>
        <begin position="313"/>
        <end position="326"/>
    </location>
</feature>
<protein>
    <submittedName>
        <fullName evidence="2">Uncharacterized protein</fullName>
    </submittedName>
</protein>
<proteinExistence type="predicted"/>
<organism evidence="2 3">
    <name type="scientific">Halteria grandinella</name>
    <dbReference type="NCBI Taxonomy" id="5974"/>
    <lineage>
        <taxon>Eukaryota</taxon>
        <taxon>Sar</taxon>
        <taxon>Alveolata</taxon>
        <taxon>Ciliophora</taxon>
        <taxon>Intramacronucleata</taxon>
        <taxon>Spirotrichea</taxon>
        <taxon>Stichotrichia</taxon>
        <taxon>Sporadotrichida</taxon>
        <taxon>Halteriidae</taxon>
        <taxon>Halteria</taxon>
    </lineage>
</organism>
<evidence type="ECO:0000313" key="2">
    <source>
        <dbReference type="EMBL" id="TNV85229.1"/>
    </source>
</evidence>
<evidence type="ECO:0000313" key="3">
    <source>
        <dbReference type="Proteomes" id="UP000785679"/>
    </source>
</evidence>
<evidence type="ECO:0000256" key="1">
    <source>
        <dbReference type="SAM" id="MobiDB-lite"/>
    </source>
</evidence>
<accession>A0A8J8P375</accession>
<dbReference type="EMBL" id="RRYP01002011">
    <property type="protein sequence ID" value="TNV85229.1"/>
    <property type="molecule type" value="Genomic_DNA"/>
</dbReference>
<sequence>MQCDLIGIKMKLSQSGNNRLKPLAHQRNHSQQPHQQILKVVLRQQEGNQQDSVRLPYRQSLAHNNTSEHLSNESTEVPYKYSNLMSTHVAKMRAAAQGHNYLARQQYNTSNNARASMNISPQLNNNPNSNNAQINEQSHENLSPYKNPNPHERLLPKLKARMTRMRRNHNLSLHERFLQKAAEEMDFRKLIQSIFDKSNNLGAEAFVQQQQRTQRFVMKGQKGSSHNLDEGEGMYNSQYSLMRDTKGGFGTKQRMLKITQSNQYRTIDNNDSSPQIFKHQSPKPIFATPKYDHQQQQLLNDFSSFELSKFTTNNGDSLKQLNTQRSRMPPQKELQHSPSPVHRSDFFAVPYENSERMVAAVKDHQYELTKTRVLANFNRNSLVFITEQPQSQTEVKKETSVRRLPEIKRQVEQQQMTPRRLEIGKSVEMAAKMGNGNTVDMAKMPPRFKDQEQLYQSRVEKHWEKTSKLLEKMGFIKRRRFDRLLLEELGLVGFLGEDGEEGVLDADQYQD</sequence>
<dbReference type="AlphaFoldDB" id="A0A8J8P375"/>
<keyword evidence="3" id="KW-1185">Reference proteome</keyword>